<dbReference type="RefSeq" id="WP_068612387.1">
    <property type="nucleotide sequence ID" value="NZ_CP016268.1"/>
</dbReference>
<feature type="domain" description="RNA polymerase sigma factor 70 region 4 type 2" evidence="7">
    <location>
        <begin position="121"/>
        <end position="169"/>
    </location>
</feature>
<evidence type="ECO:0000256" key="3">
    <source>
        <dbReference type="ARBA" id="ARBA00023082"/>
    </source>
</evidence>
<evidence type="ECO:0000256" key="5">
    <source>
        <dbReference type="ARBA" id="ARBA00023163"/>
    </source>
</evidence>
<evidence type="ECO:0000313" key="9">
    <source>
        <dbReference type="Proteomes" id="UP000092695"/>
    </source>
</evidence>
<dbReference type="InterPro" id="IPR036388">
    <property type="entry name" value="WH-like_DNA-bd_sf"/>
</dbReference>
<organism evidence="8 9">
    <name type="scientific">Woeseia oceani</name>
    <dbReference type="NCBI Taxonomy" id="1548547"/>
    <lineage>
        <taxon>Bacteria</taxon>
        <taxon>Pseudomonadati</taxon>
        <taxon>Pseudomonadota</taxon>
        <taxon>Gammaproteobacteria</taxon>
        <taxon>Woeseiales</taxon>
        <taxon>Woeseiaceae</taxon>
        <taxon>Woeseia</taxon>
    </lineage>
</organism>
<evidence type="ECO:0000313" key="8">
    <source>
        <dbReference type="EMBL" id="ANO50208.1"/>
    </source>
</evidence>
<keyword evidence="9" id="KW-1185">Reference proteome</keyword>
<evidence type="ECO:0000256" key="2">
    <source>
        <dbReference type="ARBA" id="ARBA00023015"/>
    </source>
</evidence>
<dbReference type="PANTHER" id="PTHR43133:SF8">
    <property type="entry name" value="RNA POLYMERASE SIGMA FACTOR HI_1459-RELATED"/>
    <property type="match status" value="1"/>
</dbReference>
<evidence type="ECO:0008006" key="10">
    <source>
        <dbReference type="Google" id="ProtNLM"/>
    </source>
</evidence>
<dbReference type="InterPro" id="IPR007627">
    <property type="entry name" value="RNA_pol_sigma70_r2"/>
</dbReference>
<dbReference type="NCBIfam" id="TIGR02937">
    <property type="entry name" value="sigma70-ECF"/>
    <property type="match status" value="1"/>
</dbReference>
<comment type="similarity">
    <text evidence="1">Belongs to the sigma-70 factor family. ECF subfamily.</text>
</comment>
<evidence type="ECO:0000256" key="4">
    <source>
        <dbReference type="ARBA" id="ARBA00023125"/>
    </source>
</evidence>
<proteinExistence type="inferred from homology"/>
<evidence type="ECO:0000256" key="1">
    <source>
        <dbReference type="ARBA" id="ARBA00010641"/>
    </source>
</evidence>
<dbReference type="InterPro" id="IPR013325">
    <property type="entry name" value="RNA_pol_sigma_r2"/>
</dbReference>
<accession>A0A193LCL4</accession>
<dbReference type="Gene3D" id="1.10.1740.10">
    <property type="match status" value="1"/>
</dbReference>
<dbReference type="GO" id="GO:0016987">
    <property type="term" value="F:sigma factor activity"/>
    <property type="evidence" value="ECO:0007669"/>
    <property type="project" value="UniProtKB-KW"/>
</dbReference>
<dbReference type="Pfam" id="PF08281">
    <property type="entry name" value="Sigma70_r4_2"/>
    <property type="match status" value="1"/>
</dbReference>
<dbReference type="STRING" id="1548547.BA177_02320"/>
<evidence type="ECO:0000259" key="7">
    <source>
        <dbReference type="Pfam" id="PF08281"/>
    </source>
</evidence>
<dbReference type="CDD" id="cd06171">
    <property type="entry name" value="Sigma70_r4"/>
    <property type="match status" value="1"/>
</dbReference>
<dbReference type="GO" id="GO:0006352">
    <property type="term" value="P:DNA-templated transcription initiation"/>
    <property type="evidence" value="ECO:0007669"/>
    <property type="project" value="InterPro"/>
</dbReference>
<dbReference type="Gene3D" id="1.10.10.10">
    <property type="entry name" value="Winged helix-like DNA-binding domain superfamily/Winged helix DNA-binding domain"/>
    <property type="match status" value="1"/>
</dbReference>
<dbReference type="EMBL" id="CP016268">
    <property type="protein sequence ID" value="ANO50208.1"/>
    <property type="molecule type" value="Genomic_DNA"/>
</dbReference>
<dbReference type="OrthoDB" id="9782108at2"/>
<keyword evidence="4" id="KW-0238">DNA-binding</keyword>
<dbReference type="InterPro" id="IPR039425">
    <property type="entry name" value="RNA_pol_sigma-70-like"/>
</dbReference>
<feature type="domain" description="RNA polymerase sigma-70 region 2" evidence="6">
    <location>
        <begin position="25"/>
        <end position="92"/>
    </location>
</feature>
<keyword evidence="3" id="KW-0731">Sigma factor</keyword>
<sequence>MSVLPDDSALMLRYRDGDVSAFELLYSRHNDALYRYLLRLSGNPDAAADVFQEVWGKIIKARSTYRPTAKFTTWMYRVAHNSFIDFVRRNKRYGAGPNHDPDQFAADTDSPELLAEKNLARQRLLAALEQLPLEQRDAFLLREEAGLSVDEIAHVTGVAHETAKSRLRYATSKLTTLFAEPNESNALAE</sequence>
<evidence type="ECO:0000259" key="6">
    <source>
        <dbReference type="Pfam" id="PF04542"/>
    </source>
</evidence>
<dbReference type="InterPro" id="IPR013324">
    <property type="entry name" value="RNA_pol_sigma_r3/r4-like"/>
</dbReference>
<dbReference type="Pfam" id="PF04542">
    <property type="entry name" value="Sigma70_r2"/>
    <property type="match status" value="1"/>
</dbReference>
<dbReference type="GO" id="GO:0003677">
    <property type="term" value="F:DNA binding"/>
    <property type="evidence" value="ECO:0007669"/>
    <property type="project" value="UniProtKB-KW"/>
</dbReference>
<name>A0A193LCL4_9GAMM</name>
<dbReference type="AlphaFoldDB" id="A0A193LCL4"/>
<dbReference type="NCBIfam" id="NF009166">
    <property type="entry name" value="PRK12513.1"/>
    <property type="match status" value="1"/>
</dbReference>
<keyword evidence="5" id="KW-0804">Transcription</keyword>
<dbReference type="Proteomes" id="UP000092695">
    <property type="component" value="Chromosome"/>
</dbReference>
<dbReference type="PANTHER" id="PTHR43133">
    <property type="entry name" value="RNA POLYMERASE ECF-TYPE SIGMA FACTO"/>
    <property type="match status" value="1"/>
</dbReference>
<keyword evidence="2" id="KW-0805">Transcription regulation</keyword>
<dbReference type="InterPro" id="IPR014284">
    <property type="entry name" value="RNA_pol_sigma-70_dom"/>
</dbReference>
<reference evidence="8 9" key="1">
    <citation type="submission" date="2016-06" db="EMBL/GenBank/DDBJ databases">
        <title>Complete genome sequence of a deep-branching marine Gamma Proteobacterium Woeseia oceani type strain XK5.</title>
        <authorList>
            <person name="Mu D."/>
            <person name="Du Z."/>
        </authorList>
    </citation>
    <scope>NUCLEOTIDE SEQUENCE [LARGE SCALE GENOMIC DNA]</scope>
    <source>
        <strain evidence="8 9">XK5</strain>
    </source>
</reference>
<dbReference type="KEGG" id="woc:BA177_02320"/>
<gene>
    <name evidence="8" type="ORF">BA177_02320</name>
</gene>
<dbReference type="SUPFAM" id="SSF88659">
    <property type="entry name" value="Sigma3 and sigma4 domains of RNA polymerase sigma factors"/>
    <property type="match status" value="1"/>
</dbReference>
<dbReference type="SUPFAM" id="SSF88946">
    <property type="entry name" value="Sigma2 domain of RNA polymerase sigma factors"/>
    <property type="match status" value="1"/>
</dbReference>
<protein>
    <recommendedName>
        <fullName evidence="10">RNA polymerase subunit sigma</fullName>
    </recommendedName>
</protein>
<dbReference type="InterPro" id="IPR013249">
    <property type="entry name" value="RNA_pol_sigma70_r4_t2"/>
</dbReference>